<dbReference type="EMBL" id="JAGPXD010000005">
    <property type="protein sequence ID" value="KAH7354337.1"/>
    <property type="molecule type" value="Genomic_DNA"/>
</dbReference>
<organism evidence="1 2">
    <name type="scientific">Plectosphaerella cucumerina</name>
    <dbReference type="NCBI Taxonomy" id="40658"/>
    <lineage>
        <taxon>Eukaryota</taxon>
        <taxon>Fungi</taxon>
        <taxon>Dikarya</taxon>
        <taxon>Ascomycota</taxon>
        <taxon>Pezizomycotina</taxon>
        <taxon>Sordariomycetes</taxon>
        <taxon>Hypocreomycetidae</taxon>
        <taxon>Glomerellales</taxon>
        <taxon>Plectosphaerellaceae</taxon>
        <taxon>Plectosphaerella</taxon>
    </lineage>
</organism>
<comment type="caution">
    <text evidence="1">The sequence shown here is derived from an EMBL/GenBank/DDBJ whole genome shotgun (WGS) entry which is preliminary data.</text>
</comment>
<protein>
    <submittedName>
        <fullName evidence="1">Uncharacterized protein</fullName>
    </submittedName>
</protein>
<dbReference type="Proteomes" id="UP000813385">
    <property type="component" value="Unassembled WGS sequence"/>
</dbReference>
<sequence length="183" mass="20265">MRSHRSPGRTGMQWVLSGGLVSVFNCQGYDQGKGRHGRMDLVFLAHVACHEVITRSGLGPQLGAPRGETSPKRRCSPDYMIGTFVFSSFGSTDFQFQHRGLLVLRRCWVWVALPSLLGVLQADEESLRCFPQKMGADFQLQYKRTVTAHTGRLGSHCKGRSIAKNLVPLLRAAAKPREPARAS</sequence>
<reference evidence="1" key="1">
    <citation type="journal article" date="2021" name="Nat. Commun.">
        <title>Genetic determinants of endophytism in the Arabidopsis root mycobiome.</title>
        <authorList>
            <person name="Mesny F."/>
            <person name="Miyauchi S."/>
            <person name="Thiergart T."/>
            <person name="Pickel B."/>
            <person name="Atanasova L."/>
            <person name="Karlsson M."/>
            <person name="Huettel B."/>
            <person name="Barry K.W."/>
            <person name="Haridas S."/>
            <person name="Chen C."/>
            <person name="Bauer D."/>
            <person name="Andreopoulos W."/>
            <person name="Pangilinan J."/>
            <person name="LaButti K."/>
            <person name="Riley R."/>
            <person name="Lipzen A."/>
            <person name="Clum A."/>
            <person name="Drula E."/>
            <person name="Henrissat B."/>
            <person name="Kohler A."/>
            <person name="Grigoriev I.V."/>
            <person name="Martin F.M."/>
            <person name="Hacquard S."/>
        </authorList>
    </citation>
    <scope>NUCLEOTIDE SEQUENCE</scope>
    <source>
        <strain evidence="1">MPI-CAGE-AT-0016</strain>
    </source>
</reference>
<evidence type="ECO:0000313" key="2">
    <source>
        <dbReference type="Proteomes" id="UP000813385"/>
    </source>
</evidence>
<name>A0A8K0X0S5_9PEZI</name>
<gene>
    <name evidence="1" type="ORF">B0T11DRAFT_288460</name>
</gene>
<accession>A0A8K0X0S5</accession>
<proteinExistence type="predicted"/>
<dbReference type="AlphaFoldDB" id="A0A8K0X0S5"/>
<keyword evidence="2" id="KW-1185">Reference proteome</keyword>
<evidence type="ECO:0000313" key="1">
    <source>
        <dbReference type="EMBL" id="KAH7354337.1"/>
    </source>
</evidence>